<protein>
    <recommendedName>
        <fullName evidence="4">DUF5671 domain-containing protein</fullName>
    </recommendedName>
</protein>
<evidence type="ECO:0000313" key="2">
    <source>
        <dbReference type="EMBL" id="OGE79294.1"/>
    </source>
</evidence>
<keyword evidence="1" id="KW-0472">Membrane</keyword>
<name>A0A1F5NP43_9BACT</name>
<organism evidence="2 3">
    <name type="scientific">Candidatus Doudnabacteria bacterium RIFCSPHIGHO2_01_FULL_46_14</name>
    <dbReference type="NCBI Taxonomy" id="1817824"/>
    <lineage>
        <taxon>Bacteria</taxon>
        <taxon>Candidatus Doudnaibacteriota</taxon>
    </lineage>
</organism>
<reference evidence="2 3" key="1">
    <citation type="journal article" date="2016" name="Nat. Commun.">
        <title>Thousands of microbial genomes shed light on interconnected biogeochemical processes in an aquifer system.</title>
        <authorList>
            <person name="Anantharaman K."/>
            <person name="Brown C.T."/>
            <person name="Hug L.A."/>
            <person name="Sharon I."/>
            <person name="Castelle C.J."/>
            <person name="Probst A.J."/>
            <person name="Thomas B.C."/>
            <person name="Singh A."/>
            <person name="Wilkins M.J."/>
            <person name="Karaoz U."/>
            <person name="Brodie E.L."/>
            <person name="Williams K.H."/>
            <person name="Hubbard S.S."/>
            <person name="Banfield J.F."/>
        </authorList>
    </citation>
    <scope>NUCLEOTIDE SEQUENCE [LARGE SCALE GENOMIC DNA]</scope>
</reference>
<dbReference type="STRING" id="1817824.A2751_04865"/>
<dbReference type="EMBL" id="MFEK01000006">
    <property type="protein sequence ID" value="OGE79294.1"/>
    <property type="molecule type" value="Genomic_DNA"/>
</dbReference>
<sequence length="116" mass="13053">MNINIRRVYLYLTSLIGLVLILIGSVQLLNLGLKTWIFTKADNVYYVGACQRPVAVDGAKEVPAFDQAECERQQKEQRSAQRQSQASSAIAMILVGSPVWLYHWGKVKNEQEASKQ</sequence>
<dbReference type="AlphaFoldDB" id="A0A1F5NP43"/>
<gene>
    <name evidence="2" type="ORF">A2751_04865</name>
</gene>
<feature type="transmembrane region" description="Helical" evidence="1">
    <location>
        <begin position="9"/>
        <end position="29"/>
    </location>
</feature>
<accession>A0A1F5NP43</accession>
<keyword evidence="1" id="KW-1133">Transmembrane helix</keyword>
<evidence type="ECO:0000256" key="1">
    <source>
        <dbReference type="SAM" id="Phobius"/>
    </source>
</evidence>
<comment type="caution">
    <text evidence="2">The sequence shown here is derived from an EMBL/GenBank/DDBJ whole genome shotgun (WGS) entry which is preliminary data.</text>
</comment>
<keyword evidence="1" id="KW-0812">Transmembrane</keyword>
<dbReference type="Proteomes" id="UP000176864">
    <property type="component" value="Unassembled WGS sequence"/>
</dbReference>
<evidence type="ECO:0000313" key="3">
    <source>
        <dbReference type="Proteomes" id="UP000176864"/>
    </source>
</evidence>
<proteinExistence type="predicted"/>
<evidence type="ECO:0008006" key="4">
    <source>
        <dbReference type="Google" id="ProtNLM"/>
    </source>
</evidence>